<organism evidence="1 2">
    <name type="scientific">Oryza sativa subsp. japonica</name>
    <name type="common">Rice</name>
    <dbReference type="NCBI Taxonomy" id="39947"/>
    <lineage>
        <taxon>Eukaryota</taxon>
        <taxon>Viridiplantae</taxon>
        <taxon>Streptophyta</taxon>
        <taxon>Embryophyta</taxon>
        <taxon>Tracheophyta</taxon>
        <taxon>Spermatophyta</taxon>
        <taxon>Magnoliopsida</taxon>
        <taxon>Liliopsida</taxon>
        <taxon>Poales</taxon>
        <taxon>Poaceae</taxon>
        <taxon>BOP clade</taxon>
        <taxon>Oryzoideae</taxon>
        <taxon>Oryzeae</taxon>
        <taxon>Oryzinae</taxon>
        <taxon>Oryza</taxon>
        <taxon>Oryza sativa</taxon>
    </lineage>
</organism>
<evidence type="ECO:0000313" key="2">
    <source>
        <dbReference type="Proteomes" id="UP000000763"/>
    </source>
</evidence>
<evidence type="ECO:0000313" key="1">
    <source>
        <dbReference type="EMBL" id="BAD17620.1"/>
    </source>
</evidence>
<accession>Q6YW40</accession>
<sequence length="64" mass="7405">MRWFRSGLSLLGGIVSRPRALSMHQLRCRARTQVHEVLWPLLAPSRCCYGSLWKLKFACMDNSL</sequence>
<reference evidence="2" key="2">
    <citation type="journal article" date="2008" name="Nucleic Acids Res.">
        <title>The rice annotation project database (RAP-DB): 2008 update.</title>
        <authorList>
            <consortium name="The rice annotation project (RAP)"/>
        </authorList>
    </citation>
    <scope>GENOME REANNOTATION</scope>
    <source>
        <strain evidence="2">cv. Nipponbare</strain>
    </source>
</reference>
<reference evidence="2" key="1">
    <citation type="journal article" date="2005" name="Nature">
        <title>The map-based sequence of the rice genome.</title>
        <authorList>
            <consortium name="International rice genome sequencing project (IRGSP)"/>
            <person name="Matsumoto T."/>
            <person name="Wu J."/>
            <person name="Kanamori H."/>
            <person name="Katayose Y."/>
            <person name="Fujisawa M."/>
            <person name="Namiki N."/>
            <person name="Mizuno H."/>
            <person name="Yamamoto K."/>
            <person name="Antonio B.A."/>
            <person name="Baba T."/>
            <person name="Sakata K."/>
            <person name="Nagamura Y."/>
            <person name="Aoki H."/>
            <person name="Arikawa K."/>
            <person name="Arita K."/>
            <person name="Bito T."/>
            <person name="Chiden Y."/>
            <person name="Fujitsuka N."/>
            <person name="Fukunaka R."/>
            <person name="Hamada M."/>
            <person name="Harada C."/>
            <person name="Hayashi A."/>
            <person name="Hijishita S."/>
            <person name="Honda M."/>
            <person name="Hosokawa S."/>
            <person name="Ichikawa Y."/>
            <person name="Idonuma A."/>
            <person name="Iijima M."/>
            <person name="Ikeda M."/>
            <person name="Ikeno M."/>
            <person name="Ito K."/>
            <person name="Ito S."/>
            <person name="Ito T."/>
            <person name="Ito Y."/>
            <person name="Ito Y."/>
            <person name="Iwabuchi A."/>
            <person name="Kamiya K."/>
            <person name="Karasawa W."/>
            <person name="Kurita K."/>
            <person name="Katagiri S."/>
            <person name="Kikuta A."/>
            <person name="Kobayashi H."/>
            <person name="Kobayashi N."/>
            <person name="Machita K."/>
            <person name="Maehara T."/>
            <person name="Masukawa M."/>
            <person name="Mizubayashi T."/>
            <person name="Mukai Y."/>
            <person name="Nagasaki H."/>
            <person name="Nagata Y."/>
            <person name="Naito S."/>
            <person name="Nakashima M."/>
            <person name="Nakama Y."/>
            <person name="Nakamichi Y."/>
            <person name="Nakamura M."/>
            <person name="Meguro A."/>
            <person name="Negishi M."/>
            <person name="Ohta I."/>
            <person name="Ohta T."/>
            <person name="Okamoto M."/>
            <person name="Ono N."/>
            <person name="Saji S."/>
            <person name="Sakaguchi M."/>
            <person name="Sakai K."/>
            <person name="Shibata M."/>
            <person name="Shimokawa T."/>
            <person name="Song J."/>
            <person name="Takazaki Y."/>
            <person name="Terasawa K."/>
            <person name="Tsugane M."/>
            <person name="Tsuji K."/>
            <person name="Ueda S."/>
            <person name="Waki K."/>
            <person name="Yamagata H."/>
            <person name="Yamamoto M."/>
            <person name="Yamamoto S."/>
            <person name="Yamane H."/>
            <person name="Yoshiki S."/>
            <person name="Yoshihara R."/>
            <person name="Yukawa K."/>
            <person name="Zhong H."/>
            <person name="Yano M."/>
            <person name="Yuan Q."/>
            <person name="Ouyang S."/>
            <person name="Liu J."/>
            <person name="Jones K.M."/>
            <person name="Gansberger K."/>
            <person name="Moffat K."/>
            <person name="Hill J."/>
            <person name="Bera J."/>
            <person name="Fadrosh D."/>
            <person name="Jin S."/>
            <person name="Johri S."/>
            <person name="Kim M."/>
            <person name="Overton L."/>
            <person name="Reardon M."/>
            <person name="Tsitrin T."/>
            <person name="Vuong H."/>
            <person name="Weaver B."/>
            <person name="Ciecko A."/>
            <person name="Tallon L."/>
            <person name="Jackson J."/>
            <person name="Pai G."/>
            <person name="Aken S.V."/>
            <person name="Utterback T."/>
            <person name="Reidmuller S."/>
            <person name="Feldblyum T."/>
            <person name="Hsiao J."/>
            <person name="Zismann V."/>
            <person name="Iobst S."/>
            <person name="de Vazeille A.R."/>
            <person name="Buell C.R."/>
            <person name="Ying K."/>
            <person name="Li Y."/>
            <person name="Lu T."/>
            <person name="Huang Y."/>
            <person name="Zhao Q."/>
            <person name="Feng Q."/>
            <person name="Zhang L."/>
            <person name="Zhu J."/>
            <person name="Weng Q."/>
            <person name="Mu J."/>
            <person name="Lu Y."/>
            <person name="Fan D."/>
            <person name="Liu Y."/>
            <person name="Guan J."/>
            <person name="Zhang Y."/>
            <person name="Yu S."/>
            <person name="Liu X."/>
            <person name="Zhang Y."/>
            <person name="Hong G."/>
            <person name="Han B."/>
            <person name="Choisne N."/>
            <person name="Demange N."/>
            <person name="Orjeda G."/>
            <person name="Samain S."/>
            <person name="Cattolico L."/>
            <person name="Pelletier E."/>
            <person name="Couloux A."/>
            <person name="Segurens B."/>
            <person name="Wincker P."/>
            <person name="D'Hont A."/>
            <person name="Scarpelli C."/>
            <person name="Weissenbach J."/>
            <person name="Salanoubat M."/>
            <person name="Quetier F."/>
            <person name="Yu Y."/>
            <person name="Kim H.R."/>
            <person name="Rambo T."/>
            <person name="Currie J."/>
            <person name="Collura K."/>
            <person name="Luo M."/>
            <person name="Yang T."/>
            <person name="Ammiraju J.S.S."/>
            <person name="Engler F."/>
            <person name="Soderlund C."/>
            <person name="Wing R.A."/>
            <person name="Palmer L.E."/>
            <person name="de la Bastide M."/>
            <person name="Spiegel L."/>
            <person name="Nascimento L."/>
            <person name="Zutavern T."/>
            <person name="O'Shaughnessy A."/>
            <person name="Dike S."/>
            <person name="Dedhia N."/>
            <person name="Preston R."/>
            <person name="Balija V."/>
            <person name="McCombie W.R."/>
            <person name="Chow T."/>
            <person name="Chen H."/>
            <person name="Chung M."/>
            <person name="Chen C."/>
            <person name="Shaw J."/>
            <person name="Wu H."/>
            <person name="Hsiao K."/>
            <person name="Chao Y."/>
            <person name="Chu M."/>
            <person name="Cheng C."/>
            <person name="Hour A."/>
            <person name="Lee P."/>
            <person name="Lin S."/>
            <person name="Lin Y."/>
            <person name="Liou J."/>
            <person name="Liu S."/>
            <person name="Hsing Y."/>
            <person name="Raghuvanshi S."/>
            <person name="Mohanty A."/>
            <person name="Bharti A.K."/>
            <person name="Gaur A."/>
            <person name="Gupta V."/>
            <person name="Kumar D."/>
            <person name="Ravi V."/>
            <person name="Vij S."/>
            <person name="Kapur A."/>
            <person name="Khurana P."/>
            <person name="Khurana P."/>
            <person name="Khurana J.P."/>
            <person name="Tyagi A.K."/>
            <person name="Gaikwad K."/>
            <person name="Singh A."/>
            <person name="Dalal V."/>
            <person name="Srivastava S."/>
            <person name="Dixit A."/>
            <person name="Pal A.K."/>
            <person name="Ghazi I.A."/>
            <person name="Yadav M."/>
            <person name="Pandit A."/>
            <person name="Bhargava A."/>
            <person name="Sureshbabu K."/>
            <person name="Batra K."/>
            <person name="Sharma T.R."/>
            <person name="Mohapatra T."/>
            <person name="Singh N.K."/>
            <person name="Messing J."/>
            <person name="Nelson A.B."/>
            <person name="Fuks G."/>
            <person name="Kavchok S."/>
            <person name="Keizer G."/>
            <person name="Linton E."/>
            <person name="Llaca V."/>
            <person name="Song R."/>
            <person name="Tanyolac B."/>
            <person name="Young S."/>
            <person name="Ho-Il K."/>
            <person name="Hahn J.H."/>
            <person name="Sangsakoo G."/>
            <person name="Vanavichit A."/>
            <person name="de Mattos Luiz.A.T."/>
            <person name="Zimmer P.D."/>
            <person name="Malone G."/>
            <person name="Dellagostin O."/>
            <person name="de Oliveira A.C."/>
            <person name="Bevan M."/>
            <person name="Bancroft I."/>
            <person name="Minx P."/>
            <person name="Cordum H."/>
            <person name="Wilson R."/>
            <person name="Cheng Z."/>
            <person name="Jin W."/>
            <person name="Jiang J."/>
            <person name="Leong S.A."/>
            <person name="Iwama H."/>
            <person name="Gojobori T."/>
            <person name="Itoh T."/>
            <person name="Niimura Y."/>
            <person name="Fujii Y."/>
            <person name="Habara T."/>
            <person name="Sakai H."/>
            <person name="Sato Y."/>
            <person name="Wilson G."/>
            <person name="Kumar K."/>
            <person name="McCouch S."/>
            <person name="Juretic N."/>
            <person name="Hoen D."/>
            <person name="Wright S."/>
            <person name="Bruskiewich R."/>
            <person name="Bureau T."/>
            <person name="Miyao A."/>
            <person name="Hirochika H."/>
            <person name="Nishikawa T."/>
            <person name="Kadowaki K."/>
            <person name="Sugiura M."/>
            <person name="Burr B."/>
            <person name="Sasaki T."/>
        </authorList>
    </citation>
    <scope>NUCLEOTIDE SEQUENCE [LARGE SCALE GENOMIC DNA]</scope>
    <source>
        <strain evidence="2">cv. Nipponbare</strain>
    </source>
</reference>
<gene>
    <name evidence="1" type="primary">B1131G07.18</name>
</gene>
<name>Q6YW40_ORYSJ</name>
<dbReference type="AlphaFoldDB" id="Q6YW40"/>
<proteinExistence type="predicted"/>
<dbReference type="EMBL" id="AP005797">
    <property type="protein sequence ID" value="BAD17620.1"/>
    <property type="molecule type" value="Genomic_DNA"/>
</dbReference>
<dbReference type="Proteomes" id="UP000000763">
    <property type="component" value="Chromosome 2"/>
</dbReference>
<protein>
    <submittedName>
        <fullName evidence="1">Uncharacterized protein</fullName>
    </submittedName>
</protein>